<protein>
    <submittedName>
        <fullName evidence="2">Uncharacterized protein</fullName>
    </submittedName>
</protein>
<dbReference type="GO" id="GO:0003677">
    <property type="term" value="F:DNA binding"/>
    <property type="evidence" value="ECO:0007669"/>
    <property type="project" value="TreeGrafter"/>
</dbReference>
<keyword evidence="3" id="KW-1185">Reference proteome</keyword>
<dbReference type="PANTHER" id="PTHR28027">
    <property type="entry name" value="TRANSCRIPTIONAL REGULATOR MIT1"/>
    <property type="match status" value="1"/>
</dbReference>
<feature type="compositionally biased region" description="Basic and acidic residues" evidence="1">
    <location>
        <begin position="236"/>
        <end position="245"/>
    </location>
</feature>
<sequence length="287" mass="32103">MKKPNEQLPLSPEQRRSTVKDLVNKLKATRSVGDTMGDGGGMQQPTHPRLHVRDALDAHVVFEAVRLGHLRPVMRRLNDVERSTHVHSGAIFVWIESEDDAGLKRWTDGRVWGQGRMREPYLFYEERLPCDTGDLYSEASRAPRLKIFDGVSNAGPSPSALSHQERSTKLHQGLVKQCYSAWVSPNPYARPQKWHLTTYFTYADLPQLPTIDQDKLLATIVLPEEVYKGGGSGKARSREHEEVSKLRTSPAFSSSTLSSPSSESFMGSHLPPLVTAAPHGWFSQPRA</sequence>
<dbReference type="OrthoDB" id="5572844at2759"/>
<dbReference type="PANTHER" id="PTHR28027:SF1">
    <property type="entry name" value="CAMP INDEPENDENT REGULATORY PROTEIN (AFU_ORTHOLOGUE AFUA_3G09640)"/>
    <property type="match status" value="1"/>
</dbReference>
<dbReference type="Pfam" id="PF09729">
    <property type="entry name" value="Gti1_Pac2"/>
    <property type="match status" value="1"/>
</dbReference>
<comment type="caution">
    <text evidence="2">The sequence shown here is derived from an EMBL/GenBank/DDBJ whole genome shotgun (WGS) entry which is preliminary data.</text>
</comment>
<dbReference type="Proteomes" id="UP000290288">
    <property type="component" value="Unassembled WGS sequence"/>
</dbReference>
<dbReference type="AlphaFoldDB" id="A0A4Q2DYG5"/>
<dbReference type="InterPro" id="IPR018608">
    <property type="entry name" value="Gti1/Pac2"/>
</dbReference>
<proteinExistence type="predicted"/>
<feature type="region of interest" description="Disordered" evidence="1">
    <location>
        <begin position="228"/>
        <end position="269"/>
    </location>
</feature>
<feature type="compositionally biased region" description="Low complexity" evidence="1">
    <location>
        <begin position="248"/>
        <end position="265"/>
    </location>
</feature>
<evidence type="ECO:0000313" key="3">
    <source>
        <dbReference type="Proteomes" id="UP000290288"/>
    </source>
</evidence>
<accession>A0A4Q2DYG5</accession>
<gene>
    <name evidence="2" type="ORF">EST38_g476</name>
</gene>
<name>A0A4Q2DYG5_9AGAR</name>
<evidence type="ECO:0000313" key="2">
    <source>
        <dbReference type="EMBL" id="RXW25343.1"/>
    </source>
</evidence>
<evidence type="ECO:0000256" key="1">
    <source>
        <dbReference type="SAM" id="MobiDB-lite"/>
    </source>
</evidence>
<organism evidence="2 3">
    <name type="scientific">Candolleomyces aberdarensis</name>
    <dbReference type="NCBI Taxonomy" id="2316362"/>
    <lineage>
        <taxon>Eukaryota</taxon>
        <taxon>Fungi</taxon>
        <taxon>Dikarya</taxon>
        <taxon>Basidiomycota</taxon>
        <taxon>Agaricomycotina</taxon>
        <taxon>Agaricomycetes</taxon>
        <taxon>Agaricomycetidae</taxon>
        <taxon>Agaricales</taxon>
        <taxon>Agaricineae</taxon>
        <taxon>Psathyrellaceae</taxon>
        <taxon>Candolleomyces</taxon>
    </lineage>
</organism>
<reference evidence="2 3" key="1">
    <citation type="submission" date="2019-01" db="EMBL/GenBank/DDBJ databases">
        <title>Draft genome sequence of Psathyrella aberdarensis IHI B618.</title>
        <authorList>
            <person name="Buettner E."/>
            <person name="Kellner H."/>
        </authorList>
    </citation>
    <scope>NUCLEOTIDE SEQUENCE [LARGE SCALE GENOMIC DNA]</scope>
    <source>
        <strain evidence="2 3">IHI B618</strain>
    </source>
</reference>
<dbReference type="EMBL" id="SDEE01000006">
    <property type="protein sequence ID" value="RXW25343.1"/>
    <property type="molecule type" value="Genomic_DNA"/>
</dbReference>